<keyword evidence="3" id="KW-1185">Reference proteome</keyword>
<gene>
    <name evidence="2" type="ORF">ACFOJE_16760</name>
</gene>
<evidence type="ECO:0000313" key="3">
    <source>
        <dbReference type="Proteomes" id="UP001595457"/>
    </source>
</evidence>
<dbReference type="Proteomes" id="UP001595457">
    <property type="component" value="Unassembled WGS sequence"/>
</dbReference>
<sequence length="141" mass="15824">MSTPSLSFRFGAALGTVTREFLRATREQPDSPWTTYDDNRKKPHKAETPAVGQGRILREFGPLLSTTELSNLDRTPAFVRKTSADLGLWFQNNTREVVEAKKRPRRRKAQPAQAETPVPPVIEPKRGSLDQLIEPIEPASC</sequence>
<feature type="region of interest" description="Disordered" evidence="1">
    <location>
        <begin position="99"/>
        <end position="141"/>
    </location>
</feature>
<dbReference type="RefSeq" id="WP_377815770.1">
    <property type="nucleotide sequence ID" value="NZ_JBHRSJ010000034.1"/>
</dbReference>
<dbReference type="EMBL" id="JBHRSJ010000034">
    <property type="protein sequence ID" value="MFC2973855.1"/>
    <property type="molecule type" value="Genomic_DNA"/>
</dbReference>
<accession>A0ABV7AYI3</accession>
<organism evidence="2 3">
    <name type="scientific">Azotobacter bryophylli</name>
    <dbReference type="NCBI Taxonomy" id="1986537"/>
    <lineage>
        <taxon>Bacteria</taxon>
        <taxon>Pseudomonadati</taxon>
        <taxon>Pseudomonadota</taxon>
        <taxon>Gammaproteobacteria</taxon>
        <taxon>Pseudomonadales</taxon>
        <taxon>Pseudomonadaceae</taxon>
        <taxon>Azotobacter</taxon>
    </lineage>
</organism>
<protein>
    <submittedName>
        <fullName evidence="2">Uncharacterized protein</fullName>
    </submittedName>
</protein>
<evidence type="ECO:0000256" key="1">
    <source>
        <dbReference type="SAM" id="MobiDB-lite"/>
    </source>
</evidence>
<proteinExistence type="predicted"/>
<name>A0ABV7AYI3_9GAMM</name>
<reference evidence="3" key="1">
    <citation type="journal article" date="2019" name="Int. J. Syst. Evol. Microbiol.">
        <title>The Global Catalogue of Microorganisms (GCM) 10K type strain sequencing project: providing services to taxonomists for standard genome sequencing and annotation.</title>
        <authorList>
            <consortium name="The Broad Institute Genomics Platform"/>
            <consortium name="The Broad Institute Genome Sequencing Center for Infectious Disease"/>
            <person name="Wu L."/>
            <person name="Ma J."/>
        </authorList>
    </citation>
    <scope>NUCLEOTIDE SEQUENCE [LARGE SCALE GENOMIC DNA]</scope>
    <source>
        <strain evidence="3">KCTC 62195</strain>
    </source>
</reference>
<comment type="caution">
    <text evidence="2">The sequence shown here is derived from an EMBL/GenBank/DDBJ whole genome shotgun (WGS) entry which is preliminary data.</text>
</comment>
<feature type="region of interest" description="Disordered" evidence="1">
    <location>
        <begin position="24"/>
        <end position="54"/>
    </location>
</feature>
<evidence type="ECO:0000313" key="2">
    <source>
        <dbReference type="EMBL" id="MFC2973855.1"/>
    </source>
</evidence>